<feature type="domain" description="SRP54-type proteins GTP-binding" evidence="11">
    <location>
        <begin position="269"/>
        <end position="282"/>
    </location>
</feature>
<reference evidence="12 13" key="1">
    <citation type="submission" date="2018-01" db="EMBL/GenBank/DDBJ databases">
        <title>Genome sequence of Borrelia tachyglossi.</title>
        <authorList>
            <person name="Gofton A.W."/>
        </authorList>
    </citation>
    <scope>NUCLEOTIDE SEQUENCE [LARGE SCALE GENOMIC DNA]</scope>
    <source>
        <strain evidence="12 13">Bc-F10-1268</strain>
    </source>
</reference>
<protein>
    <recommendedName>
        <fullName evidence="10">Signal recognition particle protein</fullName>
        <ecNumber evidence="10">3.6.5.4</ecNumber>
    </recommendedName>
    <alternativeName>
        <fullName evidence="10">Fifty-four homolog</fullName>
    </alternativeName>
</protein>
<dbReference type="SMART" id="SM00962">
    <property type="entry name" value="SRP54"/>
    <property type="match status" value="1"/>
</dbReference>
<evidence type="ECO:0000313" key="13">
    <source>
        <dbReference type="Proteomes" id="UP000244655"/>
    </source>
</evidence>
<dbReference type="RefSeq" id="WP_108729445.1">
    <property type="nucleotide sequence ID" value="NZ_CP025785.1"/>
</dbReference>
<comment type="function">
    <text evidence="10">Involved in targeting and insertion of nascent membrane proteins into the cytoplasmic membrane. Binds to the hydrophobic signal sequence of the ribosome-nascent chain (RNC) as it emerges from the ribosomes. The SRP-RNC complex is then targeted to the cytoplasmic membrane where it interacts with the SRP receptor FtsY.</text>
</comment>
<dbReference type="EC" id="3.6.5.4" evidence="10"/>
<dbReference type="InterPro" id="IPR000897">
    <property type="entry name" value="SRP54_GTPase_dom"/>
</dbReference>
<keyword evidence="6 10" id="KW-0342">GTP-binding</keyword>
<keyword evidence="13" id="KW-1185">Reference proteome</keyword>
<evidence type="ECO:0000256" key="9">
    <source>
        <dbReference type="ARBA" id="ARBA00048027"/>
    </source>
</evidence>
<dbReference type="PANTHER" id="PTHR11564">
    <property type="entry name" value="SIGNAL RECOGNITION PARTICLE 54K PROTEIN SRP54"/>
    <property type="match status" value="1"/>
</dbReference>
<dbReference type="InterPro" id="IPR004125">
    <property type="entry name" value="Signal_recog_particle_SRP54_M"/>
</dbReference>
<keyword evidence="3 10" id="KW-0547">Nucleotide-binding</keyword>
<dbReference type="InterPro" id="IPR004780">
    <property type="entry name" value="SRP"/>
</dbReference>
<dbReference type="InterPro" id="IPR036891">
    <property type="entry name" value="Signal_recog_part_SRP54_M_sf"/>
</dbReference>
<evidence type="ECO:0000256" key="2">
    <source>
        <dbReference type="ARBA" id="ARBA00022490"/>
    </source>
</evidence>
<dbReference type="Gene3D" id="3.40.50.300">
    <property type="entry name" value="P-loop containing nucleotide triphosphate hydrolases"/>
    <property type="match status" value="1"/>
</dbReference>
<dbReference type="CDD" id="cd18539">
    <property type="entry name" value="SRP_G"/>
    <property type="match status" value="1"/>
</dbReference>
<dbReference type="InterPro" id="IPR042101">
    <property type="entry name" value="SRP54_N_sf"/>
</dbReference>
<evidence type="ECO:0000256" key="10">
    <source>
        <dbReference type="HAMAP-Rule" id="MF_00306"/>
    </source>
</evidence>
<dbReference type="AlphaFoldDB" id="A0A2S1LXP0"/>
<dbReference type="GO" id="GO:0005525">
    <property type="term" value="F:GTP binding"/>
    <property type="evidence" value="ECO:0007669"/>
    <property type="project" value="UniProtKB-UniRule"/>
</dbReference>
<dbReference type="GO" id="GO:0048500">
    <property type="term" value="C:signal recognition particle"/>
    <property type="evidence" value="ECO:0007669"/>
    <property type="project" value="UniProtKB-UniRule"/>
</dbReference>
<dbReference type="Pfam" id="PF00448">
    <property type="entry name" value="SRP54"/>
    <property type="match status" value="1"/>
</dbReference>
<gene>
    <name evidence="10 12" type="primary">ffh</name>
    <name evidence="12" type="ORF">CR532_03630</name>
</gene>
<keyword evidence="4 10" id="KW-0378">Hydrolase</keyword>
<evidence type="ECO:0000256" key="6">
    <source>
        <dbReference type="ARBA" id="ARBA00023134"/>
    </source>
</evidence>
<proteinExistence type="inferred from homology"/>
<evidence type="ECO:0000259" key="11">
    <source>
        <dbReference type="PROSITE" id="PS00300"/>
    </source>
</evidence>
<dbReference type="Pfam" id="PF02978">
    <property type="entry name" value="SRP_SPB"/>
    <property type="match status" value="1"/>
</dbReference>
<name>A0A2S1LXP0_9SPIR</name>
<dbReference type="HAMAP" id="MF_00306">
    <property type="entry name" value="SRP54"/>
    <property type="match status" value="1"/>
</dbReference>
<comment type="subcellular location">
    <subcellularLocation>
        <location evidence="10">Cytoplasm</location>
    </subcellularLocation>
    <text evidence="10">The SRP-RNC complex is targeted to the cytoplasmic membrane.</text>
</comment>
<dbReference type="Gene3D" id="1.10.260.30">
    <property type="entry name" value="Signal recognition particle, SRP54 subunit, M-domain"/>
    <property type="match status" value="1"/>
</dbReference>
<dbReference type="NCBIfam" id="TIGR00959">
    <property type="entry name" value="ffh"/>
    <property type="match status" value="1"/>
</dbReference>
<dbReference type="SUPFAM" id="SSF52540">
    <property type="entry name" value="P-loop containing nucleoside triphosphate hydrolases"/>
    <property type="match status" value="1"/>
</dbReference>
<evidence type="ECO:0000256" key="3">
    <source>
        <dbReference type="ARBA" id="ARBA00022741"/>
    </source>
</evidence>
<dbReference type="SMART" id="SM00382">
    <property type="entry name" value="AAA"/>
    <property type="match status" value="1"/>
</dbReference>
<dbReference type="GO" id="GO:0006614">
    <property type="term" value="P:SRP-dependent cotranslational protein targeting to membrane"/>
    <property type="evidence" value="ECO:0007669"/>
    <property type="project" value="InterPro"/>
</dbReference>
<keyword evidence="5 10" id="KW-0694">RNA-binding</keyword>
<keyword evidence="8 10" id="KW-0687">Ribonucleoprotein</keyword>
<evidence type="ECO:0000256" key="5">
    <source>
        <dbReference type="ARBA" id="ARBA00022884"/>
    </source>
</evidence>
<dbReference type="OrthoDB" id="9804720at2"/>
<comment type="catalytic activity">
    <reaction evidence="9 10">
        <text>GTP + H2O = GDP + phosphate + H(+)</text>
        <dbReference type="Rhea" id="RHEA:19669"/>
        <dbReference type="ChEBI" id="CHEBI:15377"/>
        <dbReference type="ChEBI" id="CHEBI:15378"/>
        <dbReference type="ChEBI" id="CHEBI:37565"/>
        <dbReference type="ChEBI" id="CHEBI:43474"/>
        <dbReference type="ChEBI" id="CHEBI:58189"/>
        <dbReference type="EC" id="3.6.5.4"/>
    </reaction>
</comment>
<dbReference type="Gene3D" id="1.20.120.140">
    <property type="entry name" value="Signal recognition particle SRP54, nucleotide-binding domain"/>
    <property type="match status" value="1"/>
</dbReference>
<dbReference type="EMBL" id="CP025785">
    <property type="protein sequence ID" value="AWG43046.1"/>
    <property type="molecule type" value="Genomic_DNA"/>
</dbReference>
<dbReference type="InterPro" id="IPR022941">
    <property type="entry name" value="SRP54"/>
</dbReference>
<evidence type="ECO:0000256" key="8">
    <source>
        <dbReference type="ARBA" id="ARBA00023274"/>
    </source>
</evidence>
<dbReference type="SUPFAM" id="SSF47446">
    <property type="entry name" value="Signal peptide-binding domain"/>
    <property type="match status" value="1"/>
</dbReference>
<dbReference type="SMART" id="SM00963">
    <property type="entry name" value="SRP54_N"/>
    <property type="match status" value="1"/>
</dbReference>
<comment type="caution">
    <text evidence="10">Lacks conserved residue(s) required for the propagation of feature annotation.</text>
</comment>
<sequence length="450" mass="49737">MFDNLSAGFRDFIRYVSGKSVINEKNIAEAIDTVRNALIEADVNLRVVRRFINSIVEEAKGIKVLRNVDPRSQFIKIVNDKLVNFLGNKHSELVLSPVNKQSYILMVGLQGSGKTTTCAKLALRLKLANRKVLLVAADTFRVAAVEQLGILGEQIGIPVFFIEGEEDPAKVVKEAVRYARAELFDTVIVDTRGRLEVEDLLLKEVRKLKDILSPMETILVADAMTGQIAVNIAKEFNDHVGITGVIFTKFDSDARGGAILSLKTICGAPIKFVGVGEKLEDLDIFYPERVASRILGMGDVVSLVEKAQSVIGKQEALKLEEKIKKAGFNFEDYLNQFKYMRGMGGVSGLVGMLPGVSLEILGGRNIDEKELKREEAIILSMTLKERLNPVVLSSPSRKKRIALGSGTTIFEVNKLMKKFSQTTLMMRKMKNKSFQNKMASLLEGKGGIVN</sequence>
<feature type="binding site" evidence="10">
    <location>
        <begin position="108"/>
        <end position="115"/>
    </location>
    <ligand>
        <name>GTP</name>
        <dbReference type="ChEBI" id="CHEBI:37565"/>
    </ligand>
</feature>
<dbReference type="Proteomes" id="UP000244655">
    <property type="component" value="Chromosome"/>
</dbReference>
<comment type="domain">
    <text evidence="10">Composed of three domains: the N-terminal N domain, which is responsible for interactions with the ribosome, the central G domain, which binds GTP, and the C-terminal M domain, which binds the RNA and the signal sequence of the RNC.</text>
</comment>
<dbReference type="InterPro" id="IPR013822">
    <property type="entry name" value="Signal_recog_particl_SRP54_hlx"/>
</dbReference>
<dbReference type="GO" id="GO:0003924">
    <property type="term" value="F:GTPase activity"/>
    <property type="evidence" value="ECO:0007669"/>
    <property type="project" value="UniProtKB-UniRule"/>
</dbReference>
<evidence type="ECO:0000256" key="4">
    <source>
        <dbReference type="ARBA" id="ARBA00022801"/>
    </source>
</evidence>
<keyword evidence="2 10" id="KW-0963">Cytoplasm</keyword>
<evidence type="ECO:0000256" key="7">
    <source>
        <dbReference type="ARBA" id="ARBA00023135"/>
    </source>
</evidence>
<dbReference type="InterPro" id="IPR003593">
    <property type="entry name" value="AAA+_ATPase"/>
</dbReference>
<dbReference type="SUPFAM" id="SSF47364">
    <property type="entry name" value="Domain of the SRP/SRP receptor G-proteins"/>
    <property type="match status" value="1"/>
</dbReference>
<feature type="binding site" evidence="10">
    <location>
        <begin position="248"/>
        <end position="251"/>
    </location>
    <ligand>
        <name>GTP</name>
        <dbReference type="ChEBI" id="CHEBI:37565"/>
    </ligand>
</feature>
<comment type="similarity">
    <text evidence="1 10">Belongs to the GTP-binding SRP family. SRP54 subfamily.</text>
</comment>
<keyword evidence="7 10" id="KW-0733">Signal recognition particle</keyword>
<dbReference type="Pfam" id="PF02881">
    <property type="entry name" value="SRP54_N"/>
    <property type="match status" value="1"/>
</dbReference>
<dbReference type="GO" id="GO:0008312">
    <property type="term" value="F:7S RNA binding"/>
    <property type="evidence" value="ECO:0007669"/>
    <property type="project" value="InterPro"/>
</dbReference>
<evidence type="ECO:0000256" key="1">
    <source>
        <dbReference type="ARBA" id="ARBA00005450"/>
    </source>
</evidence>
<dbReference type="PANTHER" id="PTHR11564:SF5">
    <property type="entry name" value="SIGNAL RECOGNITION PARTICLE SUBUNIT SRP54"/>
    <property type="match status" value="1"/>
</dbReference>
<comment type="subunit">
    <text evidence="10">Part of the signal recognition particle protein translocation system, which is composed of SRP and FtsY.</text>
</comment>
<accession>A0A2S1LXP0</accession>
<organism evidence="12 13">
    <name type="scientific">Candidatus Borreliella tachyglossi</name>
    <dbReference type="NCBI Taxonomy" id="1964448"/>
    <lineage>
        <taxon>Bacteria</taxon>
        <taxon>Pseudomonadati</taxon>
        <taxon>Spirochaetota</taxon>
        <taxon>Spirochaetia</taxon>
        <taxon>Spirochaetales</taxon>
        <taxon>Borreliaceae</taxon>
        <taxon>Borreliella</taxon>
    </lineage>
</organism>
<dbReference type="InterPro" id="IPR036225">
    <property type="entry name" value="SRP/SRP_N"/>
</dbReference>
<dbReference type="PROSITE" id="PS00300">
    <property type="entry name" value="SRP54"/>
    <property type="match status" value="1"/>
</dbReference>
<dbReference type="InterPro" id="IPR027417">
    <property type="entry name" value="P-loop_NTPase"/>
</dbReference>
<evidence type="ECO:0000313" key="12">
    <source>
        <dbReference type="EMBL" id="AWG43046.1"/>
    </source>
</evidence>